<keyword evidence="1" id="KW-0472">Membrane</keyword>
<feature type="transmembrane region" description="Helical" evidence="1">
    <location>
        <begin position="107"/>
        <end position="131"/>
    </location>
</feature>
<feature type="transmembrane region" description="Helical" evidence="1">
    <location>
        <begin position="12"/>
        <end position="34"/>
    </location>
</feature>
<keyword evidence="1" id="KW-1133">Transmembrane helix</keyword>
<dbReference type="AlphaFoldDB" id="A0A7J3Z6H0"/>
<evidence type="ECO:0000256" key="1">
    <source>
        <dbReference type="SAM" id="Phobius"/>
    </source>
</evidence>
<gene>
    <name evidence="2" type="ORF">ENM66_03040</name>
</gene>
<feature type="transmembrane region" description="Helical" evidence="1">
    <location>
        <begin position="74"/>
        <end position="95"/>
    </location>
</feature>
<organism evidence="2">
    <name type="scientific">Ignisphaera aggregans</name>
    <dbReference type="NCBI Taxonomy" id="334771"/>
    <lineage>
        <taxon>Archaea</taxon>
        <taxon>Thermoproteota</taxon>
        <taxon>Thermoprotei</taxon>
        <taxon>Desulfurococcales</taxon>
        <taxon>Desulfurococcaceae</taxon>
        <taxon>Ignisphaera</taxon>
    </lineage>
</organism>
<sequence length="173" mass="18194">MPPSPGVDVPAYIIAAVLGIALCLWGIQLSRFIASLTTAAILGYLTYTYTYVALGSTALAIIFMLIAIGVGLALGFTLFRLGLSIVFGYMIASIITKSVIGSREAALVLILTVAFAALIHALSRHILVLLFVTTGSALLYKSLVVLELSPVLSLAVVVLVAAVGVYNQLKRKV</sequence>
<name>A0A7J3Z6H0_9CREN</name>
<comment type="caution">
    <text evidence="2">The sequence shown here is derived from an EMBL/GenBank/DDBJ whole genome shotgun (WGS) entry which is preliminary data.</text>
</comment>
<feature type="transmembrane region" description="Helical" evidence="1">
    <location>
        <begin position="151"/>
        <end position="169"/>
    </location>
</feature>
<reference evidence="2" key="1">
    <citation type="journal article" date="2020" name="mSystems">
        <title>Genome- and Community-Level Interaction Insights into Carbon Utilization and Element Cycling Functions of Hydrothermarchaeota in Hydrothermal Sediment.</title>
        <authorList>
            <person name="Zhou Z."/>
            <person name="Liu Y."/>
            <person name="Xu W."/>
            <person name="Pan J."/>
            <person name="Luo Z.H."/>
            <person name="Li M."/>
        </authorList>
    </citation>
    <scope>NUCLEOTIDE SEQUENCE [LARGE SCALE GENOMIC DNA]</scope>
    <source>
        <strain evidence="2">SpSt-1105</strain>
    </source>
</reference>
<accession>A0A7J3Z6H0</accession>
<feature type="transmembrane region" description="Helical" evidence="1">
    <location>
        <begin position="46"/>
        <end position="68"/>
    </location>
</feature>
<dbReference type="EMBL" id="DRYQ01000043">
    <property type="protein sequence ID" value="HHQ50308.1"/>
    <property type="molecule type" value="Genomic_DNA"/>
</dbReference>
<proteinExistence type="predicted"/>
<protein>
    <recommendedName>
        <fullName evidence="3">DUF4203 domain-containing protein</fullName>
    </recommendedName>
</protein>
<evidence type="ECO:0008006" key="3">
    <source>
        <dbReference type="Google" id="ProtNLM"/>
    </source>
</evidence>
<keyword evidence="1" id="KW-0812">Transmembrane</keyword>
<evidence type="ECO:0000313" key="2">
    <source>
        <dbReference type="EMBL" id="HHQ50308.1"/>
    </source>
</evidence>